<evidence type="ECO:0000313" key="1">
    <source>
        <dbReference type="EMBL" id="KHQ53587.1"/>
    </source>
</evidence>
<gene>
    <name evidence="1" type="ORF">OA50_01574</name>
</gene>
<sequence length="129" mass="14153">MAGQVIPDYHEITRVLTDRSMRQALEFSVLRRDDFSVYEKAIFLPALAQVIGLLSASGGMDLIGFGYRVTMNLTADFAGLDRLEKSPEETGQLLKLVKNFSECATLTHVTRDKEAVRAAPCAKACRSGA</sequence>
<accession>A0A0B3RZS0</accession>
<dbReference type="OrthoDB" id="54272at2"/>
<name>A0A0B3RZS0_9RHOB</name>
<proteinExistence type="predicted"/>
<organism evidence="1 2">
    <name type="scientific">Mameliella alba</name>
    <dbReference type="NCBI Taxonomy" id="561184"/>
    <lineage>
        <taxon>Bacteria</taxon>
        <taxon>Pseudomonadati</taxon>
        <taxon>Pseudomonadota</taxon>
        <taxon>Alphaproteobacteria</taxon>
        <taxon>Rhodobacterales</taxon>
        <taxon>Roseobacteraceae</taxon>
        <taxon>Mameliella</taxon>
    </lineage>
</organism>
<comment type="caution">
    <text evidence="1">The sequence shown here is derived from an EMBL/GenBank/DDBJ whole genome shotgun (WGS) entry which is preliminary data.</text>
</comment>
<dbReference type="AlphaFoldDB" id="A0A0B3RZS0"/>
<keyword evidence="2" id="KW-1185">Reference proteome</keyword>
<dbReference type="EMBL" id="JSUQ01000006">
    <property type="protein sequence ID" value="KHQ53587.1"/>
    <property type="molecule type" value="Genomic_DNA"/>
</dbReference>
<protein>
    <submittedName>
        <fullName evidence="1">Cytochrome P450-like protein</fullName>
    </submittedName>
</protein>
<reference evidence="1 2" key="1">
    <citation type="submission" date="2014-10" db="EMBL/GenBank/DDBJ databases">
        <title>Genome sequence of Ponticoccus sp. strain UMTAT08 isolated from clonal culture of toxic dinoflagellate Alexandrium tamiyavanichii.</title>
        <authorList>
            <person name="Gan H.Y."/>
            <person name="Muhd D.-D."/>
            <person name="Mohd Noor M.E."/>
            <person name="Yeong Y.S."/>
            <person name="Usup G."/>
        </authorList>
    </citation>
    <scope>NUCLEOTIDE SEQUENCE [LARGE SCALE GENOMIC DNA]</scope>
    <source>
        <strain evidence="1 2">UMTAT08</strain>
    </source>
</reference>
<dbReference type="Proteomes" id="UP000030960">
    <property type="component" value="Unassembled WGS sequence"/>
</dbReference>
<evidence type="ECO:0000313" key="2">
    <source>
        <dbReference type="Proteomes" id="UP000030960"/>
    </source>
</evidence>
<dbReference type="RefSeq" id="WP_043139500.1">
    <property type="nucleotide sequence ID" value="NZ_JSUQ01000006.1"/>
</dbReference>
<dbReference type="STRING" id="561184.SAMN05216376_101263"/>